<protein>
    <submittedName>
        <fullName evidence="1">Uncharacterized protein</fullName>
    </submittedName>
</protein>
<dbReference type="AlphaFoldDB" id="A0A4Y6PQ26"/>
<dbReference type="RefSeq" id="WP_141196943.1">
    <property type="nucleotide sequence ID" value="NZ_CP041186.1"/>
</dbReference>
<sequence length="89" mass="10036">MRQVIVKQWFESEGGYGRTPRYSLHPDADACRTFAEDHQSDRLHPDGKAFGAEVDDDVYEELESSGAGIWFSGRVRMDGKDVELGKSKN</sequence>
<gene>
    <name evidence="1" type="ORF">FIV42_06800</name>
</gene>
<evidence type="ECO:0000313" key="1">
    <source>
        <dbReference type="EMBL" id="QDG50451.1"/>
    </source>
</evidence>
<proteinExistence type="predicted"/>
<accession>A0A4Y6PQ26</accession>
<dbReference type="Proteomes" id="UP000315995">
    <property type="component" value="Chromosome"/>
</dbReference>
<accession>A0A5B8Y0X9</accession>
<reference evidence="1 2" key="1">
    <citation type="submission" date="2019-06" db="EMBL/GenBank/DDBJ databases">
        <title>Persicimonas caeni gen. nov., sp. nov., a predatory bacterium isolated from solar saltern.</title>
        <authorList>
            <person name="Wang S."/>
        </authorList>
    </citation>
    <scope>NUCLEOTIDE SEQUENCE [LARGE SCALE GENOMIC DNA]</scope>
    <source>
        <strain evidence="1 2">YN101</strain>
    </source>
</reference>
<name>A0A4Y6PQ26_PERCE</name>
<dbReference type="EMBL" id="CP041186">
    <property type="protein sequence ID" value="QDG50451.1"/>
    <property type="molecule type" value="Genomic_DNA"/>
</dbReference>
<evidence type="ECO:0000313" key="2">
    <source>
        <dbReference type="Proteomes" id="UP000315995"/>
    </source>
</evidence>
<keyword evidence="2" id="KW-1185">Reference proteome</keyword>
<organism evidence="1 2">
    <name type="scientific">Persicimonas caeni</name>
    <dbReference type="NCBI Taxonomy" id="2292766"/>
    <lineage>
        <taxon>Bacteria</taxon>
        <taxon>Deltaproteobacteria</taxon>
        <taxon>Bradymonadales</taxon>
        <taxon>Bradymonadaceae</taxon>
        <taxon>Persicimonas</taxon>
    </lineage>
</organism>